<dbReference type="GO" id="GO:0005737">
    <property type="term" value="C:cytoplasm"/>
    <property type="evidence" value="ECO:0007669"/>
    <property type="project" value="TreeGrafter"/>
</dbReference>
<gene>
    <name evidence="3" type="ORF">H0E82_13100</name>
</gene>
<dbReference type="Proteomes" id="UP000589896">
    <property type="component" value="Unassembled WGS sequence"/>
</dbReference>
<dbReference type="Pfam" id="PF02567">
    <property type="entry name" value="PhzC-PhzF"/>
    <property type="match status" value="1"/>
</dbReference>
<evidence type="ECO:0000256" key="1">
    <source>
        <dbReference type="ARBA" id="ARBA00008270"/>
    </source>
</evidence>
<dbReference type="SUPFAM" id="SSF54506">
    <property type="entry name" value="Diaminopimelate epimerase-like"/>
    <property type="match status" value="1"/>
</dbReference>
<proteinExistence type="inferred from homology"/>
<name>A0A7Z0QS34_9GAMM</name>
<comment type="caution">
    <text evidence="3">The sequence shown here is derived from an EMBL/GenBank/DDBJ whole genome shotgun (WGS) entry which is preliminary data.</text>
</comment>
<protein>
    <submittedName>
        <fullName evidence="3">PhzF family phenazine biosynthesis protein</fullName>
    </submittedName>
</protein>
<dbReference type="RefSeq" id="WP_180545901.1">
    <property type="nucleotide sequence ID" value="NZ_JACCJZ010000020.1"/>
</dbReference>
<keyword evidence="4" id="KW-1185">Reference proteome</keyword>
<feature type="active site" evidence="2">
    <location>
        <position position="47"/>
    </location>
</feature>
<evidence type="ECO:0000313" key="3">
    <source>
        <dbReference type="EMBL" id="NYZ63688.1"/>
    </source>
</evidence>
<evidence type="ECO:0000256" key="2">
    <source>
        <dbReference type="PIRSR" id="PIRSR016184-1"/>
    </source>
</evidence>
<dbReference type="PIRSF" id="PIRSF016184">
    <property type="entry name" value="PhzC_PhzF"/>
    <property type="match status" value="1"/>
</dbReference>
<dbReference type="PANTHER" id="PTHR13774">
    <property type="entry name" value="PHENAZINE BIOSYNTHESIS PROTEIN"/>
    <property type="match status" value="1"/>
</dbReference>
<dbReference type="NCBIfam" id="TIGR00654">
    <property type="entry name" value="PhzF_family"/>
    <property type="match status" value="1"/>
</dbReference>
<dbReference type="EMBL" id="JACCJZ010000020">
    <property type="protein sequence ID" value="NYZ63688.1"/>
    <property type="molecule type" value="Genomic_DNA"/>
</dbReference>
<sequence>MPRRRYLQLDVFAARPGSGNPLGVVVDAGDLDTRAMQAIANWTNLSETIFLLPPGAGADYRVRIFTPRQELPFAGHPSVGAAWAALDQGLAVDREGTLVQQCAAGRLPVRLEPDAQGLLVSVRAPRGRMHAHPPGVEGDLAEVLEALGAAGARHALVDNGPYWWCLDLGTDARVRAARAPLPAIAALCTASEAVGVAIFGRAGVGDHALAVRAFCPADGIPEDPVTGSANAAIAAWLHAEDRLGDIGRRWVASQGRELGRDGRVRVEVDNDGDVWIGGQVQAVIRGTLDW</sequence>
<dbReference type="PANTHER" id="PTHR13774:SF32">
    <property type="entry name" value="ANTISENSE-ENHANCING SEQUENCE 1"/>
    <property type="match status" value="1"/>
</dbReference>
<dbReference type="GO" id="GO:0016853">
    <property type="term" value="F:isomerase activity"/>
    <property type="evidence" value="ECO:0007669"/>
    <property type="project" value="TreeGrafter"/>
</dbReference>
<organism evidence="3 4">
    <name type="scientific">Luteimonas deserti</name>
    <dbReference type="NCBI Taxonomy" id="2752306"/>
    <lineage>
        <taxon>Bacteria</taxon>
        <taxon>Pseudomonadati</taxon>
        <taxon>Pseudomonadota</taxon>
        <taxon>Gammaproteobacteria</taxon>
        <taxon>Lysobacterales</taxon>
        <taxon>Lysobacteraceae</taxon>
        <taxon>Luteimonas</taxon>
    </lineage>
</organism>
<dbReference type="InterPro" id="IPR003719">
    <property type="entry name" value="Phenazine_PhzF-like"/>
</dbReference>
<accession>A0A7Z0QS34</accession>
<reference evidence="3 4" key="1">
    <citation type="submission" date="2020-07" db="EMBL/GenBank/DDBJ databases">
        <title>isolation of Luteimonas sp. SJ-16.</title>
        <authorList>
            <person name="Huang X.-X."/>
            <person name="Xu L."/>
            <person name="Sun J.-Q."/>
        </authorList>
    </citation>
    <scope>NUCLEOTIDE SEQUENCE [LARGE SCALE GENOMIC DNA]</scope>
    <source>
        <strain evidence="3 4">SJ-16</strain>
    </source>
</reference>
<dbReference type="AlphaFoldDB" id="A0A7Z0QS34"/>
<evidence type="ECO:0000313" key="4">
    <source>
        <dbReference type="Proteomes" id="UP000589896"/>
    </source>
</evidence>
<comment type="similarity">
    <text evidence="1">Belongs to the PhzF family.</text>
</comment>
<dbReference type="Gene3D" id="3.10.310.10">
    <property type="entry name" value="Diaminopimelate Epimerase, Chain A, domain 1"/>
    <property type="match status" value="2"/>
</dbReference>